<protein>
    <submittedName>
        <fullName evidence="1">Uncharacterized protein</fullName>
    </submittedName>
</protein>
<dbReference type="RefSeq" id="WP_107583579.1">
    <property type="nucleotide sequence ID" value="NZ_PZJJ01000003.1"/>
</dbReference>
<evidence type="ECO:0000313" key="2">
    <source>
        <dbReference type="Proteomes" id="UP000240509"/>
    </source>
</evidence>
<dbReference type="OrthoDB" id="2573403at2"/>
<sequence length="299" mass="34484">MRKRVITFFMFLFIAFLILLLVSRRQSKKTPGENIDTFSSSRRFSRRKFDKKIITAVKKSVENSGGSQELDPFISALPLKEVMDKYFQGSGKQLTGPEVRKAVERIYQIDVNYVSKMNYGSSLFIYELEIMQPVRRSLGLPIHSHERDEEIMGMSKNEVLDRVLEASGFQLTGWEVRRVINHIYGINLDGISALENSGIGIFSKGQWIIRSSQDLFTIASSPDDVEIYVWAAPFYYKQFGKRNISETLAQDLEKLEFVYEKEHGHYKWVNPTGESAPDVFKTEAISSVLKEIKNMHERK</sequence>
<reference evidence="1 2" key="1">
    <citation type="submission" date="2018-03" db="EMBL/GenBank/DDBJ databases">
        <title>Alkalicoccus saliphilus sp. nov., isolated from a mineral pool.</title>
        <authorList>
            <person name="Zhao B."/>
        </authorList>
    </citation>
    <scope>NUCLEOTIDE SEQUENCE [LARGE SCALE GENOMIC DNA]</scope>
    <source>
        <strain evidence="1 2">6AG</strain>
    </source>
</reference>
<evidence type="ECO:0000313" key="1">
    <source>
        <dbReference type="EMBL" id="PTL39991.1"/>
    </source>
</evidence>
<name>A0A2T4U9B7_9BACI</name>
<accession>A0A2T4U9B7</accession>
<dbReference type="Proteomes" id="UP000240509">
    <property type="component" value="Unassembled WGS sequence"/>
</dbReference>
<dbReference type="AlphaFoldDB" id="A0A2T4U9B7"/>
<gene>
    <name evidence="1" type="ORF">C6Y45_03190</name>
</gene>
<dbReference type="EMBL" id="PZJJ01000003">
    <property type="protein sequence ID" value="PTL39991.1"/>
    <property type="molecule type" value="Genomic_DNA"/>
</dbReference>
<keyword evidence="2" id="KW-1185">Reference proteome</keyword>
<proteinExistence type="predicted"/>
<comment type="caution">
    <text evidence="1">The sequence shown here is derived from an EMBL/GenBank/DDBJ whole genome shotgun (WGS) entry which is preliminary data.</text>
</comment>
<organism evidence="1 2">
    <name type="scientific">Alkalicoccus saliphilus</name>
    <dbReference type="NCBI Taxonomy" id="200989"/>
    <lineage>
        <taxon>Bacteria</taxon>
        <taxon>Bacillati</taxon>
        <taxon>Bacillota</taxon>
        <taxon>Bacilli</taxon>
        <taxon>Bacillales</taxon>
        <taxon>Bacillaceae</taxon>
        <taxon>Alkalicoccus</taxon>
    </lineage>
</organism>